<dbReference type="EMBL" id="JACRSV010000002">
    <property type="protein sequence ID" value="MBC8559927.1"/>
    <property type="molecule type" value="Genomic_DNA"/>
</dbReference>
<dbReference type="AlphaFoldDB" id="A0A926E476"/>
<proteinExistence type="predicted"/>
<dbReference type="InterPro" id="IPR036866">
    <property type="entry name" value="RibonucZ/Hydroxyglut_hydro"/>
</dbReference>
<dbReference type="PANTHER" id="PTHR42663:SF6">
    <property type="entry name" value="HYDROLASE C777.06C-RELATED"/>
    <property type="match status" value="1"/>
</dbReference>
<dbReference type="InterPro" id="IPR001279">
    <property type="entry name" value="Metallo-B-lactamas"/>
</dbReference>
<name>A0A926E476_9FIRM</name>
<comment type="caution">
    <text evidence="2">The sequence shown here is derived from an EMBL/GenBank/DDBJ whole genome shotgun (WGS) entry which is preliminary data.</text>
</comment>
<evidence type="ECO:0000313" key="3">
    <source>
        <dbReference type="Proteomes" id="UP000610760"/>
    </source>
</evidence>
<dbReference type="Gene3D" id="3.60.15.10">
    <property type="entry name" value="Ribonuclease Z/Hydroxyacylglutathione hydrolase-like"/>
    <property type="match status" value="1"/>
</dbReference>
<evidence type="ECO:0000259" key="1">
    <source>
        <dbReference type="Pfam" id="PF12706"/>
    </source>
</evidence>
<gene>
    <name evidence="2" type="ORF">H8710_07600</name>
</gene>
<dbReference type="SUPFAM" id="SSF56281">
    <property type="entry name" value="Metallo-hydrolase/oxidoreductase"/>
    <property type="match status" value="1"/>
</dbReference>
<dbReference type="RefSeq" id="WP_249294898.1">
    <property type="nucleotide sequence ID" value="NZ_JACRSV010000002.1"/>
</dbReference>
<organism evidence="2 3">
    <name type="scientific">Fumia xinanensis</name>
    <dbReference type="NCBI Taxonomy" id="2763659"/>
    <lineage>
        <taxon>Bacteria</taxon>
        <taxon>Bacillati</taxon>
        <taxon>Bacillota</taxon>
        <taxon>Clostridia</taxon>
        <taxon>Eubacteriales</taxon>
        <taxon>Oscillospiraceae</taxon>
        <taxon>Fumia</taxon>
    </lineage>
</organism>
<accession>A0A926E476</accession>
<dbReference type="Proteomes" id="UP000610760">
    <property type="component" value="Unassembled WGS sequence"/>
</dbReference>
<sequence>MKMKYLGTAAAEGWPGAFCRCKYCDEARKRGGKDIRTRSQTLINDDMMVDLPADTYMHALLHNVDLTAIKYLFITHAHSDHFYPLELAMRGGAFGHNLVSEEMHIYCSYHTKNHFYQQAGMEIGEDIDEKLHWHVLHAYQPVQAGPYTVTPLPARHMTEIPLMQAFFYLIEEGDKSVLYMHDTGRALDEVLDYLQKENKKVDLVSFDCTCGLLDGQENGGHMGFYDAKMLRDKMLARGICDEHTRYILNHFSHNNGMLHKELCDVVNPEGMDVSFDGMEVEI</sequence>
<keyword evidence="3" id="KW-1185">Reference proteome</keyword>
<dbReference type="Pfam" id="PF12706">
    <property type="entry name" value="Lactamase_B_2"/>
    <property type="match status" value="1"/>
</dbReference>
<reference evidence="2" key="1">
    <citation type="submission" date="2020-08" db="EMBL/GenBank/DDBJ databases">
        <title>Genome public.</title>
        <authorList>
            <person name="Liu C."/>
            <person name="Sun Q."/>
        </authorList>
    </citation>
    <scope>NUCLEOTIDE SEQUENCE</scope>
    <source>
        <strain evidence="2">NSJ-33</strain>
    </source>
</reference>
<evidence type="ECO:0000313" key="2">
    <source>
        <dbReference type="EMBL" id="MBC8559927.1"/>
    </source>
</evidence>
<dbReference type="PANTHER" id="PTHR42663">
    <property type="entry name" value="HYDROLASE C777.06C-RELATED-RELATED"/>
    <property type="match status" value="1"/>
</dbReference>
<protein>
    <recommendedName>
        <fullName evidence="1">Metallo-beta-lactamase domain-containing protein</fullName>
    </recommendedName>
</protein>
<feature type="domain" description="Metallo-beta-lactamase" evidence="1">
    <location>
        <begin position="65"/>
        <end position="224"/>
    </location>
</feature>